<proteinExistence type="predicted"/>
<dbReference type="AlphaFoldDB" id="A0AAN9PW67"/>
<keyword evidence="2" id="KW-1185">Reference proteome</keyword>
<dbReference type="EMBL" id="JAYMYQ010000009">
    <property type="protein sequence ID" value="KAK7312109.1"/>
    <property type="molecule type" value="Genomic_DNA"/>
</dbReference>
<organism evidence="1 2">
    <name type="scientific">Canavalia gladiata</name>
    <name type="common">Sword bean</name>
    <name type="synonym">Dolichos gladiatus</name>
    <dbReference type="NCBI Taxonomy" id="3824"/>
    <lineage>
        <taxon>Eukaryota</taxon>
        <taxon>Viridiplantae</taxon>
        <taxon>Streptophyta</taxon>
        <taxon>Embryophyta</taxon>
        <taxon>Tracheophyta</taxon>
        <taxon>Spermatophyta</taxon>
        <taxon>Magnoliopsida</taxon>
        <taxon>eudicotyledons</taxon>
        <taxon>Gunneridae</taxon>
        <taxon>Pentapetalae</taxon>
        <taxon>rosids</taxon>
        <taxon>fabids</taxon>
        <taxon>Fabales</taxon>
        <taxon>Fabaceae</taxon>
        <taxon>Papilionoideae</taxon>
        <taxon>50 kb inversion clade</taxon>
        <taxon>NPAAA clade</taxon>
        <taxon>indigoferoid/millettioid clade</taxon>
        <taxon>Phaseoleae</taxon>
        <taxon>Canavalia</taxon>
    </lineage>
</organism>
<dbReference type="Proteomes" id="UP001367508">
    <property type="component" value="Unassembled WGS sequence"/>
</dbReference>
<sequence length="306" mass="34386">MVLLVQKFAKLYTKLENHHHESDELSACLQAFRSEVWNFIGQLALDLKGGSEMVSLSWIEKCFGVLSISNKAFAKLCMDIDYPMSVWEGDCVEVYLSYSLCLLELFNSISSSLSHLVQARLSLSHGLTLLENSPSLANKHLKAIQPRCFSTKFGEEFCAQENKARFFCGKEWVIHEAVKEMKSIGFWVCGILLSGLCSDGKPYMELKKIAGGFGGSSVLQLDSRIGEELVEKVPILKEMKEINDAVGDLVSASEEVKHDMVKELQAKVDVFEKLIDVIKAEVDDLFAKVITQRTELIDCLRPRKQH</sequence>
<comment type="caution">
    <text evidence="1">The sequence shown here is derived from an EMBL/GenBank/DDBJ whole genome shotgun (WGS) entry which is preliminary data.</text>
</comment>
<protein>
    <submittedName>
        <fullName evidence="1">Uncharacterized protein</fullName>
    </submittedName>
</protein>
<gene>
    <name evidence="1" type="ORF">VNO77_35707</name>
</gene>
<dbReference type="PANTHER" id="PTHR31509">
    <property type="entry name" value="BPS1-LIKE PROTEIN"/>
    <property type="match status" value="1"/>
</dbReference>
<reference evidence="1 2" key="1">
    <citation type="submission" date="2024-01" db="EMBL/GenBank/DDBJ databases">
        <title>The genomes of 5 underutilized Papilionoideae crops provide insights into root nodulation and disease resistanc.</title>
        <authorList>
            <person name="Jiang F."/>
        </authorList>
    </citation>
    <scope>NUCLEOTIDE SEQUENCE [LARGE SCALE GENOMIC DNA]</scope>
    <source>
        <strain evidence="1">LVBAO_FW01</strain>
        <tissue evidence="1">Leaves</tissue>
    </source>
</reference>
<accession>A0AAN9PW67</accession>
<evidence type="ECO:0000313" key="2">
    <source>
        <dbReference type="Proteomes" id="UP001367508"/>
    </source>
</evidence>
<name>A0AAN9PW67_CANGL</name>
<evidence type="ECO:0000313" key="1">
    <source>
        <dbReference type="EMBL" id="KAK7312109.1"/>
    </source>
</evidence>